<dbReference type="PANTHER" id="PTHR47089:SF1">
    <property type="entry name" value="GUANOSINE ABC TRANSPORTER PERMEASE PROTEIN NUPP"/>
    <property type="match status" value="1"/>
</dbReference>
<gene>
    <name evidence="7" type="ORF">EHW90_01070</name>
</gene>
<feature type="transmembrane region" description="Helical" evidence="6">
    <location>
        <begin position="87"/>
        <end position="106"/>
    </location>
</feature>
<dbReference type="AlphaFoldDB" id="A0A3P3Q5K0"/>
<evidence type="ECO:0000256" key="1">
    <source>
        <dbReference type="ARBA" id="ARBA00004651"/>
    </source>
</evidence>
<dbReference type="GO" id="GO:0022857">
    <property type="term" value="F:transmembrane transporter activity"/>
    <property type="evidence" value="ECO:0007669"/>
    <property type="project" value="InterPro"/>
</dbReference>
<dbReference type="InterPro" id="IPR001851">
    <property type="entry name" value="ABC_transp_permease"/>
</dbReference>
<keyword evidence="4 6" id="KW-1133">Transmembrane helix</keyword>
<keyword evidence="5 6" id="KW-0472">Membrane</keyword>
<keyword evidence="8" id="KW-1185">Reference proteome</keyword>
<evidence type="ECO:0000256" key="4">
    <source>
        <dbReference type="ARBA" id="ARBA00022989"/>
    </source>
</evidence>
<dbReference type="CDD" id="cd06580">
    <property type="entry name" value="TM_PBP1_transp_TpRbsC_like"/>
    <property type="match status" value="1"/>
</dbReference>
<dbReference type="RefSeq" id="WP_124950547.1">
    <property type="nucleotide sequence ID" value="NZ_RRCM01000001.1"/>
</dbReference>
<evidence type="ECO:0000313" key="7">
    <source>
        <dbReference type="EMBL" id="RRJ15669.1"/>
    </source>
</evidence>
<feature type="transmembrane region" description="Helical" evidence="6">
    <location>
        <begin position="238"/>
        <end position="258"/>
    </location>
</feature>
<keyword evidence="3 6" id="KW-0812">Transmembrane</keyword>
<evidence type="ECO:0000256" key="3">
    <source>
        <dbReference type="ARBA" id="ARBA00022692"/>
    </source>
</evidence>
<dbReference type="GO" id="GO:0005886">
    <property type="term" value="C:plasma membrane"/>
    <property type="evidence" value="ECO:0007669"/>
    <property type="project" value="UniProtKB-SubCell"/>
</dbReference>
<feature type="transmembrane region" description="Helical" evidence="6">
    <location>
        <begin position="53"/>
        <end position="75"/>
    </location>
</feature>
<name>A0A3P3Q5K0_9FIRM</name>
<accession>A0A3P3Q5K0</accession>
<dbReference type="PANTHER" id="PTHR47089">
    <property type="entry name" value="ABC TRANSPORTER, PERMEASE PROTEIN"/>
    <property type="match status" value="1"/>
</dbReference>
<keyword evidence="2" id="KW-1003">Cell membrane</keyword>
<dbReference type="Proteomes" id="UP000276982">
    <property type="component" value="Unassembled WGS sequence"/>
</dbReference>
<comment type="caution">
    <text evidence="7">The sequence shown here is derived from an EMBL/GenBank/DDBJ whole genome shotgun (WGS) entry which is preliminary data.</text>
</comment>
<feature type="transmembrane region" description="Helical" evidence="6">
    <location>
        <begin position="112"/>
        <end position="132"/>
    </location>
</feature>
<sequence>MRNNNETLKHIINSLIPVILAFALGAIIILFTGNNPLYAYWILLKKSLFTSKGFLDTLHYASPLILTGLAIAVTFKANVYNMGVEGQMLLGGFFAGLVGSSISVGNPFIEKFICIIVAIICGMAFAMIPAILKVKCNVNEMVVTLMLNYGVVKVLEFLTTGVFKDKSAGYVATPTINDIAMFSRFGKSRITAFFVIVIIVLIVMYFIMKKTKLGYEITAIGKNPEFAEACGMNVGKKIMVIMLLSGALSGMAGAGWMLSDQFKYTLSFSGNPGLGWDGMLVALLGGHTPIGILVASIFYAALKTGSDSINMYTSVPKEIVALIQGIMILFLAVKFLKEKK</sequence>
<evidence type="ECO:0000256" key="6">
    <source>
        <dbReference type="SAM" id="Phobius"/>
    </source>
</evidence>
<dbReference type="Pfam" id="PF02653">
    <property type="entry name" value="BPD_transp_2"/>
    <property type="match status" value="1"/>
</dbReference>
<evidence type="ECO:0000256" key="2">
    <source>
        <dbReference type="ARBA" id="ARBA00022475"/>
    </source>
</evidence>
<feature type="transmembrane region" description="Helical" evidence="6">
    <location>
        <begin position="12"/>
        <end position="33"/>
    </location>
</feature>
<protein>
    <submittedName>
        <fullName evidence="7">ABC transporter permease</fullName>
    </submittedName>
</protein>
<evidence type="ECO:0000256" key="5">
    <source>
        <dbReference type="ARBA" id="ARBA00023136"/>
    </source>
</evidence>
<reference evidence="7 8" key="1">
    <citation type="submission" date="2018-11" db="EMBL/GenBank/DDBJ databases">
        <title>Genome sequencing of Lachnoanaerobaculum orale DSM 24553T.</title>
        <authorList>
            <person name="Kook J.-K."/>
            <person name="Park S.-N."/>
            <person name="Lim Y.K."/>
        </authorList>
    </citation>
    <scope>NUCLEOTIDE SEQUENCE [LARGE SCALE GENOMIC DNA]</scope>
    <source>
        <strain evidence="7 8">DSM 24553</strain>
    </source>
</reference>
<comment type="subcellular location">
    <subcellularLocation>
        <location evidence="1">Cell membrane</location>
        <topology evidence="1">Multi-pass membrane protein</topology>
    </subcellularLocation>
</comment>
<feature type="transmembrane region" description="Helical" evidence="6">
    <location>
        <begin position="190"/>
        <end position="208"/>
    </location>
</feature>
<evidence type="ECO:0000313" key="8">
    <source>
        <dbReference type="Proteomes" id="UP000276982"/>
    </source>
</evidence>
<dbReference type="EMBL" id="RRCM01000001">
    <property type="protein sequence ID" value="RRJ15669.1"/>
    <property type="molecule type" value="Genomic_DNA"/>
</dbReference>
<proteinExistence type="predicted"/>
<feature type="transmembrane region" description="Helical" evidence="6">
    <location>
        <begin position="279"/>
        <end position="299"/>
    </location>
</feature>
<organism evidence="7 8">
    <name type="scientific">Lachnoanaerobaculum orale</name>
    <dbReference type="NCBI Taxonomy" id="979627"/>
    <lineage>
        <taxon>Bacteria</taxon>
        <taxon>Bacillati</taxon>
        <taxon>Bacillota</taxon>
        <taxon>Clostridia</taxon>
        <taxon>Lachnospirales</taxon>
        <taxon>Lachnospiraceae</taxon>
        <taxon>Lachnoanaerobaculum</taxon>
    </lineage>
</organism>
<feature type="transmembrane region" description="Helical" evidence="6">
    <location>
        <begin position="319"/>
        <end position="336"/>
    </location>
</feature>